<dbReference type="PROSITE" id="PS50111">
    <property type="entry name" value="CHEMOTAXIS_TRANSDUC_2"/>
    <property type="match status" value="1"/>
</dbReference>
<name>A0A4Q9H2U3_9BURK</name>
<dbReference type="InterPro" id="IPR004089">
    <property type="entry name" value="MCPsignal_dom"/>
</dbReference>
<dbReference type="Pfam" id="PF00672">
    <property type="entry name" value="HAMP"/>
    <property type="match status" value="1"/>
</dbReference>
<accession>A0A4Q9H2U3</accession>
<dbReference type="PROSITE" id="PS50885">
    <property type="entry name" value="HAMP"/>
    <property type="match status" value="1"/>
</dbReference>
<evidence type="ECO:0000313" key="7">
    <source>
        <dbReference type="EMBL" id="TBO34549.1"/>
    </source>
</evidence>
<comment type="similarity">
    <text evidence="3">Belongs to the methyl-accepting chemotaxis (MCP) protein family.</text>
</comment>
<evidence type="ECO:0000259" key="5">
    <source>
        <dbReference type="PROSITE" id="PS50111"/>
    </source>
</evidence>
<dbReference type="GO" id="GO:0007165">
    <property type="term" value="P:signal transduction"/>
    <property type="evidence" value="ECO:0007669"/>
    <property type="project" value="UniProtKB-KW"/>
</dbReference>
<dbReference type="EMBL" id="SIXI01000001">
    <property type="protein sequence ID" value="TBO34549.1"/>
    <property type="molecule type" value="Genomic_DNA"/>
</dbReference>
<reference evidence="7 8" key="1">
    <citation type="submission" date="2019-02" db="EMBL/GenBank/DDBJ databases">
        <title>Aquabacterium sp. strain KMB7.</title>
        <authorList>
            <person name="Chen W.-M."/>
        </authorList>
    </citation>
    <scope>NUCLEOTIDE SEQUENCE [LARGE SCALE GENOMIC DNA]</scope>
    <source>
        <strain evidence="7 8">KMB7</strain>
    </source>
</reference>
<dbReference type="GO" id="GO:0004888">
    <property type="term" value="F:transmembrane signaling receptor activity"/>
    <property type="evidence" value="ECO:0007669"/>
    <property type="project" value="InterPro"/>
</dbReference>
<keyword evidence="2" id="KW-0488">Methylation</keyword>
<gene>
    <name evidence="7" type="ORF">EYS42_00790</name>
</gene>
<dbReference type="SUPFAM" id="SSF58104">
    <property type="entry name" value="Methyl-accepting chemotaxis protein (MCP) signaling domain"/>
    <property type="match status" value="1"/>
</dbReference>
<dbReference type="GO" id="GO:0006935">
    <property type="term" value="P:chemotaxis"/>
    <property type="evidence" value="ECO:0007669"/>
    <property type="project" value="InterPro"/>
</dbReference>
<keyword evidence="8" id="KW-1185">Reference proteome</keyword>
<comment type="subcellular location">
    <subcellularLocation>
        <location evidence="1">Membrane</location>
    </subcellularLocation>
</comment>
<evidence type="ECO:0000313" key="8">
    <source>
        <dbReference type="Proteomes" id="UP000292120"/>
    </source>
</evidence>
<proteinExistence type="inferred from homology"/>
<dbReference type="Proteomes" id="UP000292120">
    <property type="component" value="Unassembled WGS sequence"/>
</dbReference>
<dbReference type="InterPro" id="IPR051310">
    <property type="entry name" value="MCP_chemotaxis"/>
</dbReference>
<dbReference type="PANTHER" id="PTHR43531:SF14">
    <property type="entry name" value="METHYL-ACCEPTING CHEMOTAXIS PROTEIN I-RELATED"/>
    <property type="match status" value="1"/>
</dbReference>
<dbReference type="GO" id="GO:0005886">
    <property type="term" value="C:plasma membrane"/>
    <property type="evidence" value="ECO:0007669"/>
    <property type="project" value="TreeGrafter"/>
</dbReference>
<dbReference type="PANTHER" id="PTHR43531">
    <property type="entry name" value="PROTEIN ICFG"/>
    <property type="match status" value="1"/>
</dbReference>
<organism evidence="7 8">
    <name type="scientific">Aquabacterium lacunae</name>
    <dbReference type="NCBI Taxonomy" id="2528630"/>
    <lineage>
        <taxon>Bacteria</taxon>
        <taxon>Pseudomonadati</taxon>
        <taxon>Pseudomonadota</taxon>
        <taxon>Betaproteobacteria</taxon>
        <taxon>Burkholderiales</taxon>
        <taxon>Aquabacterium</taxon>
    </lineage>
</organism>
<protein>
    <submittedName>
        <fullName evidence="7">HAMP domain-containing protein</fullName>
    </submittedName>
</protein>
<dbReference type="SMART" id="SM00283">
    <property type="entry name" value="MA"/>
    <property type="match status" value="1"/>
</dbReference>
<sequence>MDASVLASPELYVAAGRLRALLSTAAMEGQMDRKGWMAVQDEVRLLQRRMAQIEVSVRKAGGAEPDVLKSLPLRELQQAVQAQLQPAVQALTDERVGQEASAFTAQGDAAAAAADAFMQRGLSTLDGLLAERQRATQQAMTAAGVLTLSCLLLAGYLLKCFYMVTKGGLDEVRLHLEAMTEGDLTTSPNPWGRDEAASLMRTLADMQQSLRRLVQQVRASADTIVNSSMEMADAAKDLSVRTENAAANLQQSASSIEEIGSTVKNTAGHAGSAAELARQNAGVAVHGGEVIGQVVSTMREIQGASGKISDIINVIDGIAFQTNILALNAAVEAARAGEQGRGFAVVASEVRALAQRSASAAREIKGLITDSVARIGSGTTVVEAAGATMGDIVQHAERINQLLSEIAQASHEQSAGVGLVGQAMSDLDRDAQQNAAMVEESAAASQGLRQQALVLAEAVSSFRLPA</sequence>
<dbReference type="InterPro" id="IPR004090">
    <property type="entry name" value="Chemotax_Me-accpt_rcpt"/>
</dbReference>
<dbReference type="PRINTS" id="PR00260">
    <property type="entry name" value="CHEMTRNSDUCR"/>
</dbReference>
<dbReference type="AlphaFoldDB" id="A0A4Q9H2U3"/>
<dbReference type="Pfam" id="PF00015">
    <property type="entry name" value="MCPsignal"/>
    <property type="match status" value="1"/>
</dbReference>
<feature type="domain" description="HAMP" evidence="6">
    <location>
        <begin position="169"/>
        <end position="215"/>
    </location>
</feature>
<dbReference type="OrthoDB" id="343520at2"/>
<comment type="caution">
    <text evidence="7">The sequence shown here is derived from an EMBL/GenBank/DDBJ whole genome shotgun (WGS) entry which is preliminary data.</text>
</comment>
<evidence type="ECO:0000259" key="6">
    <source>
        <dbReference type="PROSITE" id="PS50885"/>
    </source>
</evidence>
<dbReference type="Gene3D" id="1.10.287.950">
    <property type="entry name" value="Methyl-accepting chemotaxis protein"/>
    <property type="match status" value="1"/>
</dbReference>
<evidence type="ECO:0000256" key="3">
    <source>
        <dbReference type="ARBA" id="ARBA00029447"/>
    </source>
</evidence>
<evidence type="ECO:0000256" key="1">
    <source>
        <dbReference type="ARBA" id="ARBA00004370"/>
    </source>
</evidence>
<feature type="domain" description="Methyl-accepting transducer" evidence="5">
    <location>
        <begin position="220"/>
        <end position="449"/>
    </location>
</feature>
<keyword evidence="4" id="KW-0807">Transducer</keyword>
<dbReference type="InterPro" id="IPR003660">
    <property type="entry name" value="HAMP_dom"/>
</dbReference>
<dbReference type="FunFam" id="1.10.287.950:FF:000001">
    <property type="entry name" value="Methyl-accepting chemotaxis sensory transducer"/>
    <property type="match status" value="1"/>
</dbReference>
<evidence type="ECO:0000256" key="4">
    <source>
        <dbReference type="PROSITE-ProRule" id="PRU00284"/>
    </source>
</evidence>
<evidence type="ECO:0000256" key="2">
    <source>
        <dbReference type="ARBA" id="ARBA00022481"/>
    </source>
</evidence>
<dbReference type="SMART" id="SM00304">
    <property type="entry name" value="HAMP"/>
    <property type="match status" value="1"/>
</dbReference>
<dbReference type="CDD" id="cd11386">
    <property type="entry name" value="MCP_signal"/>
    <property type="match status" value="1"/>
</dbReference>